<keyword evidence="1" id="KW-0732">Signal</keyword>
<sequence>MIKSKLIFYTIVFILFSIGLSTAKTWKWDSSIGSSSCQNWCSGYNSYNYVPNCGCFCATSKYRKTTNMNSYSQCQSFCVGFSTIKQCRSGFCFCGNR</sequence>
<feature type="signal peptide" evidence="1">
    <location>
        <begin position="1"/>
        <end position="23"/>
    </location>
</feature>
<evidence type="ECO:0000256" key="1">
    <source>
        <dbReference type="SAM" id="SignalP"/>
    </source>
</evidence>
<accession>A0A9N9KFZ1</accession>
<proteinExistence type="predicted"/>
<organism evidence="2 3">
    <name type="scientific">Cetraspora pellucida</name>
    <dbReference type="NCBI Taxonomy" id="1433469"/>
    <lineage>
        <taxon>Eukaryota</taxon>
        <taxon>Fungi</taxon>
        <taxon>Fungi incertae sedis</taxon>
        <taxon>Mucoromycota</taxon>
        <taxon>Glomeromycotina</taxon>
        <taxon>Glomeromycetes</taxon>
        <taxon>Diversisporales</taxon>
        <taxon>Gigasporaceae</taxon>
        <taxon>Cetraspora</taxon>
    </lineage>
</organism>
<comment type="caution">
    <text evidence="2">The sequence shown here is derived from an EMBL/GenBank/DDBJ whole genome shotgun (WGS) entry which is preliminary data.</text>
</comment>
<dbReference type="Proteomes" id="UP000789759">
    <property type="component" value="Unassembled WGS sequence"/>
</dbReference>
<protein>
    <submittedName>
        <fullName evidence="2">10958_t:CDS:1</fullName>
    </submittedName>
</protein>
<evidence type="ECO:0000313" key="2">
    <source>
        <dbReference type="EMBL" id="CAG8828900.1"/>
    </source>
</evidence>
<feature type="non-terminal residue" evidence="2">
    <location>
        <position position="1"/>
    </location>
</feature>
<dbReference type="AlphaFoldDB" id="A0A9N9KFZ1"/>
<keyword evidence="3" id="KW-1185">Reference proteome</keyword>
<gene>
    <name evidence="2" type="ORF">CPELLU_LOCUS20442</name>
</gene>
<name>A0A9N9KFZ1_9GLOM</name>
<dbReference type="EMBL" id="CAJVQA010061322">
    <property type="protein sequence ID" value="CAG8828900.1"/>
    <property type="molecule type" value="Genomic_DNA"/>
</dbReference>
<feature type="chain" id="PRO_5040420641" evidence="1">
    <location>
        <begin position="24"/>
        <end position="97"/>
    </location>
</feature>
<evidence type="ECO:0000313" key="3">
    <source>
        <dbReference type="Proteomes" id="UP000789759"/>
    </source>
</evidence>
<reference evidence="2" key="1">
    <citation type="submission" date="2021-06" db="EMBL/GenBank/DDBJ databases">
        <authorList>
            <person name="Kallberg Y."/>
            <person name="Tangrot J."/>
            <person name="Rosling A."/>
        </authorList>
    </citation>
    <scope>NUCLEOTIDE SEQUENCE</scope>
    <source>
        <strain evidence="2">FL966</strain>
    </source>
</reference>